<dbReference type="GO" id="GO:0005886">
    <property type="term" value="C:plasma membrane"/>
    <property type="evidence" value="ECO:0007669"/>
    <property type="project" value="InterPro"/>
</dbReference>
<feature type="compositionally biased region" description="Basic and acidic residues" evidence="1">
    <location>
        <begin position="200"/>
        <end position="210"/>
    </location>
</feature>
<feature type="compositionally biased region" description="Acidic residues" evidence="1">
    <location>
        <begin position="403"/>
        <end position="417"/>
    </location>
</feature>
<dbReference type="InterPro" id="IPR031606">
    <property type="entry name" value="Kch1/2"/>
</dbReference>
<dbReference type="EMBL" id="PUHW01000239">
    <property type="protein sequence ID" value="KAG0687600.1"/>
    <property type="molecule type" value="Genomic_DNA"/>
</dbReference>
<protein>
    <submittedName>
        <fullName evidence="3">Uncharacterized protein</fullName>
    </submittedName>
</protein>
<evidence type="ECO:0000256" key="1">
    <source>
        <dbReference type="SAM" id="MobiDB-lite"/>
    </source>
</evidence>
<keyword evidence="4" id="KW-1185">Reference proteome</keyword>
<dbReference type="GO" id="GO:0015079">
    <property type="term" value="F:potassium ion transmembrane transporter activity"/>
    <property type="evidence" value="ECO:0007669"/>
    <property type="project" value="InterPro"/>
</dbReference>
<feature type="compositionally biased region" description="Basic and acidic residues" evidence="1">
    <location>
        <begin position="267"/>
        <end position="288"/>
    </location>
</feature>
<keyword evidence="2" id="KW-0472">Membrane</keyword>
<feature type="compositionally biased region" description="Polar residues" evidence="1">
    <location>
        <begin position="882"/>
        <end position="899"/>
    </location>
</feature>
<organism evidence="3 4">
    <name type="scientific">Pichia californica</name>
    <dbReference type="NCBI Taxonomy" id="460514"/>
    <lineage>
        <taxon>Eukaryota</taxon>
        <taxon>Fungi</taxon>
        <taxon>Dikarya</taxon>
        <taxon>Ascomycota</taxon>
        <taxon>Saccharomycotina</taxon>
        <taxon>Pichiomycetes</taxon>
        <taxon>Pichiales</taxon>
        <taxon>Pichiaceae</taxon>
        <taxon>Pichia</taxon>
    </lineage>
</organism>
<dbReference type="Proteomes" id="UP000697127">
    <property type="component" value="Unassembled WGS sequence"/>
</dbReference>
<dbReference type="PANTHER" id="PTHR36424:SF1">
    <property type="entry name" value="LOW AFFINITY K(+) TRANSPORTER 1-RELATED"/>
    <property type="match status" value="1"/>
</dbReference>
<dbReference type="AlphaFoldDB" id="A0A9P6WI61"/>
<sequence length="912" mass="105765">MTSDDFQWNMEREGYLLNLMCYHRPLGKTADNAYSMIQKELSEKYQSLNINLDMIKEKIYQYYDMKELMKLDAKESNLNEDEIIKEENNNNNNKMKESVIYVDNNNDNTNDNENDNNDNSIKDIKKEKIKEKESSDDKLEKKPTKHVIIDEEKNKFFNESNSSENSHDSISHTIEDIKAVEKTVGINMNENIENINEVKEPKNIKTSIKESEEEEDMKEETESPEVEDDVESDEIKTEKKSTQKKESDIEEEEPAHLTRAQARKLHINVEKETQNNEKKAHNIEESRRSKPQSLKSPNSKEGDEEIIEVEDSEFNGNSSILIESDIEEKHEEGVVKKRAGKRKSNILTTTEDITPRRSSRLRRRSDQGEEEDVEEEGEGKGEREEKKEEKIEVEGKKEKEEEGKEEEEGKGEGKEEDITEVYTADYPIYSIQFHFFSIMNTSEAVRHPTEQFGINSNKMSSQSQFATLDFDEAEEITFYNIFGEHSYRNCNFWDILSYIIMLIGLILQLLFLGSDIYTLIQIYALKNWDTSHTITYIPILAYKIIFTTCIGISFLYVFFFWILGIFIVKKEKVVGTYLHAGARTIDSLKSYERFCIFEKIQTKNFHDWMCLTIYTSYHYDILSWIFADTPRQILNGATIAYVVSNKFTSGDISGVISSIAQENKKEAVLLSFMFFSFIVWLCFTFKNVIVILSSICVISITKKKNGMKFNKYCANLVAQSVSDLYSEKAQIQEQDFSKRRKIPSFLKDNDAILDIENERRMNESVLNFNINNNSINNNNNNNSDNFYNYSFQNNSTDANDSMDKSNPFSIQLHEIPVSHSRTNLVNSHSTSDIHDNNFVPISEFSDNDDNDDDDDDDNGADPFNLSTADLSDINYEYEDDYQNGSDNDHTQSNQSNQLYGSRGLFSEQRRVL</sequence>
<dbReference type="Pfam" id="PF16944">
    <property type="entry name" value="KCH"/>
    <property type="match status" value="1"/>
</dbReference>
<reference evidence="3" key="1">
    <citation type="submission" date="2020-11" db="EMBL/GenBank/DDBJ databases">
        <title>Kefir isolates.</title>
        <authorList>
            <person name="Marcisauskas S."/>
            <person name="Kim Y."/>
            <person name="Blasche S."/>
        </authorList>
    </citation>
    <scope>NUCLEOTIDE SEQUENCE</scope>
    <source>
        <strain evidence="3">Olga-1</strain>
    </source>
</reference>
<gene>
    <name evidence="3" type="ORF">C6P40_002109</name>
</gene>
<feature type="region of interest" description="Disordered" evidence="1">
    <location>
        <begin position="826"/>
        <end position="912"/>
    </location>
</feature>
<feature type="transmembrane region" description="Helical" evidence="2">
    <location>
        <begin position="540"/>
        <end position="568"/>
    </location>
</feature>
<keyword evidence="2" id="KW-1133">Transmembrane helix</keyword>
<evidence type="ECO:0000313" key="3">
    <source>
        <dbReference type="EMBL" id="KAG0687600.1"/>
    </source>
</evidence>
<feature type="compositionally biased region" description="Acidic residues" evidence="1">
    <location>
        <begin position="368"/>
        <end position="377"/>
    </location>
</feature>
<dbReference type="PANTHER" id="PTHR36424">
    <property type="entry name" value="PHEROMONE-REGULATED MEMBRANE PROTEIN 6"/>
    <property type="match status" value="1"/>
</dbReference>
<feature type="region of interest" description="Disordered" evidence="1">
    <location>
        <begin position="103"/>
        <end position="172"/>
    </location>
</feature>
<feature type="transmembrane region" description="Helical" evidence="2">
    <location>
        <begin position="672"/>
        <end position="701"/>
    </location>
</feature>
<feature type="compositionally biased region" description="Basic and acidic residues" evidence="1">
    <location>
        <begin position="120"/>
        <end position="156"/>
    </location>
</feature>
<keyword evidence="2" id="KW-0812">Transmembrane</keyword>
<comment type="caution">
    <text evidence="3">The sequence shown here is derived from an EMBL/GenBank/DDBJ whole genome shotgun (WGS) entry which is preliminary data.</text>
</comment>
<feature type="region of interest" description="Disordered" evidence="1">
    <location>
        <begin position="200"/>
        <end position="417"/>
    </location>
</feature>
<feature type="compositionally biased region" description="Acidic residues" evidence="1">
    <location>
        <begin position="845"/>
        <end position="859"/>
    </location>
</feature>
<feature type="transmembrane region" description="Helical" evidence="2">
    <location>
        <begin position="495"/>
        <end position="520"/>
    </location>
</feature>
<feature type="compositionally biased region" description="Basic and acidic residues" evidence="1">
    <location>
        <begin position="233"/>
        <end position="247"/>
    </location>
</feature>
<evidence type="ECO:0000256" key="2">
    <source>
        <dbReference type="SAM" id="Phobius"/>
    </source>
</evidence>
<evidence type="ECO:0000313" key="4">
    <source>
        <dbReference type="Proteomes" id="UP000697127"/>
    </source>
</evidence>
<accession>A0A9P6WI61</accession>
<feature type="compositionally biased region" description="Acidic residues" evidence="1">
    <location>
        <begin position="211"/>
        <end position="232"/>
    </location>
</feature>
<proteinExistence type="predicted"/>
<feature type="compositionally biased region" description="Acidic residues" evidence="1">
    <location>
        <begin position="302"/>
        <end position="313"/>
    </location>
</feature>
<feature type="compositionally biased region" description="Basic and acidic residues" evidence="1">
    <location>
        <begin position="378"/>
        <end position="402"/>
    </location>
</feature>
<name>A0A9P6WI61_9ASCO</name>